<dbReference type="Proteomes" id="UP000236664">
    <property type="component" value="Unassembled WGS sequence"/>
</dbReference>
<organism evidence="1 2">
    <name type="scientific">Gibberella nygamai</name>
    <name type="common">Bean root rot disease fungus</name>
    <name type="synonym">Fusarium nygamai</name>
    <dbReference type="NCBI Taxonomy" id="42673"/>
    <lineage>
        <taxon>Eukaryota</taxon>
        <taxon>Fungi</taxon>
        <taxon>Dikarya</taxon>
        <taxon>Ascomycota</taxon>
        <taxon>Pezizomycotina</taxon>
        <taxon>Sordariomycetes</taxon>
        <taxon>Hypocreomycetidae</taxon>
        <taxon>Hypocreales</taxon>
        <taxon>Nectriaceae</taxon>
        <taxon>Fusarium</taxon>
        <taxon>Fusarium fujikuroi species complex</taxon>
    </lineage>
</organism>
<reference evidence="1 2" key="1">
    <citation type="submission" date="2017-06" db="EMBL/GenBank/DDBJ databases">
        <title>Genome of Fusarium nygamai isolate CS10214.</title>
        <authorList>
            <person name="Gardiner D.M."/>
            <person name="Obanor F."/>
            <person name="Kazan K."/>
        </authorList>
    </citation>
    <scope>NUCLEOTIDE SEQUENCE [LARGE SCALE GENOMIC DNA]</scope>
    <source>
        <strain evidence="1 2">CS10214</strain>
    </source>
</reference>
<name>A0A2K0WDJ6_GIBNY</name>
<dbReference type="OrthoDB" id="3643156at2759"/>
<protein>
    <submittedName>
        <fullName evidence="1">Uncharacterized protein</fullName>
    </submittedName>
</protein>
<dbReference type="EMBL" id="MTQA01000077">
    <property type="protein sequence ID" value="PNP80338.1"/>
    <property type="molecule type" value="Genomic_DNA"/>
</dbReference>
<dbReference type="AlphaFoldDB" id="A0A2K0WDJ6"/>
<comment type="caution">
    <text evidence="1">The sequence shown here is derived from an EMBL/GenBank/DDBJ whole genome shotgun (WGS) entry which is preliminary data.</text>
</comment>
<keyword evidence="2" id="KW-1185">Reference proteome</keyword>
<accession>A0A2K0WDJ6</accession>
<proteinExistence type="predicted"/>
<gene>
    <name evidence="1" type="ORF">FNYG_05937</name>
</gene>
<sequence>MFRTFRQLALVLAITIIISLAVMPLVSFVRDIRKYSDLEAPGVAFVLTPDHGTAAIFFGNRSFAVVARVEGTPAYKNFMLQQNTSFATSDRSGDIQSPVSKLWGLNGGL</sequence>
<evidence type="ECO:0000313" key="1">
    <source>
        <dbReference type="EMBL" id="PNP80338.1"/>
    </source>
</evidence>
<evidence type="ECO:0000313" key="2">
    <source>
        <dbReference type="Proteomes" id="UP000236664"/>
    </source>
</evidence>